<dbReference type="GeneID" id="9628753"/>
<dbReference type="InterPro" id="IPR013529">
    <property type="entry name" value="Glyco_hydro_42_N"/>
</dbReference>
<evidence type="ECO:0000256" key="1">
    <source>
        <dbReference type="ARBA" id="ARBA00022801"/>
    </source>
</evidence>
<dbReference type="eggNOG" id="ENOG502SPPS">
    <property type="taxonomic scope" value="Eukaryota"/>
</dbReference>
<dbReference type="GO" id="GO:0004565">
    <property type="term" value="F:beta-galactosidase activity"/>
    <property type="evidence" value="ECO:0007669"/>
    <property type="project" value="InterPro"/>
</dbReference>
<feature type="domain" description="Glycoside hydrolase family 42 N-terminal" evidence="4">
    <location>
        <begin position="406"/>
        <end position="516"/>
    </location>
</feature>
<dbReference type="SUPFAM" id="SSF51445">
    <property type="entry name" value="(Trans)glycosidases"/>
    <property type="match status" value="1"/>
</dbReference>
<dbReference type="InParanoid" id="D8U1I9"/>
<dbReference type="PANTHER" id="PTHR36447:SF1">
    <property type="entry name" value="BETA-GALACTOSIDASE GANA"/>
    <property type="match status" value="1"/>
</dbReference>
<feature type="domain" description="Glycoside hydrolase family 42 N-terminal" evidence="4">
    <location>
        <begin position="113"/>
        <end position="199"/>
    </location>
</feature>
<accession>D8U1I9</accession>
<dbReference type="KEGG" id="vcn:VOLCADRAFT_105555"/>
<reference evidence="5 6" key="1">
    <citation type="journal article" date="2010" name="Science">
        <title>Genomic analysis of organismal complexity in the multicellular green alga Volvox carteri.</title>
        <authorList>
            <person name="Prochnik S.E."/>
            <person name="Umen J."/>
            <person name="Nedelcu A.M."/>
            <person name="Hallmann A."/>
            <person name="Miller S.M."/>
            <person name="Nishii I."/>
            <person name="Ferris P."/>
            <person name="Kuo A."/>
            <person name="Mitros T."/>
            <person name="Fritz-Laylin L.K."/>
            <person name="Hellsten U."/>
            <person name="Chapman J."/>
            <person name="Simakov O."/>
            <person name="Rensing S.A."/>
            <person name="Terry A."/>
            <person name="Pangilinan J."/>
            <person name="Kapitonov V."/>
            <person name="Jurka J."/>
            <person name="Salamov A."/>
            <person name="Shapiro H."/>
            <person name="Schmutz J."/>
            <person name="Grimwood J."/>
            <person name="Lindquist E."/>
            <person name="Lucas S."/>
            <person name="Grigoriev I.V."/>
            <person name="Schmitt R."/>
            <person name="Kirk D."/>
            <person name="Rokhsar D.S."/>
        </authorList>
    </citation>
    <scope>NUCLEOTIDE SEQUENCE [LARGE SCALE GENOMIC DNA]</scope>
    <source>
        <strain evidence="6">f. Nagariensis / Eve</strain>
    </source>
</reference>
<dbReference type="PANTHER" id="PTHR36447">
    <property type="entry name" value="BETA-GALACTOSIDASE GANA"/>
    <property type="match status" value="1"/>
</dbReference>
<sequence>MSQVCRITESVSPSEEYDACRGICQSPILLAGLFFVGAALLLLILAQSYLSPSGLKGLPARLGISSLHAVTKKVNLNTNVERFATLFHLELVERFNLARGRDVARIDELVSTLKGMEAIGITTVVFSSPWEFLQPTDGPVNFEFLDLLVSTACQNTNLKVAFILDMVRAPAWVFTKWPDAKATDSHQRQYPLLSWFHAAANQLAMSVLQQVATHLVASHRGRVTSLQPAFNNEYEVFGWDGDGGVSRHSTAQQRSVRTRVDGLVRICLLCGWGSAGSEAYGKFVGHLPLYKGRWSLAKYTQEHDCYQDYSGPAVCKDLLRIHRVLSSQCTRHPRMSERVDALSTAVEVFLSPCTPHGASGPTAAHLGTLLPSVSPLSYPCPPPSSCPNPVALCPFYSWFRGMKLWSFRQWLQARRPQLESLNARWGTAFKRWEEVGPPVLEAGSVMGPDLQARYWDFLKFRELKGAEVYNRACAVVQSAGARCFHHVPELLTVLVAVYGTTMFKHIATSSYTDYLVVDASFSTPYGSPITPEMLRISVAAAAAYGKPVHLGAPVQQSVGYDLLSSTFRTAILAGAVGVGVTNWMPYMPLNASLGEAMRGISSTSSGGPDAECSAGVVRERMGLFIHFDSCAAWHGLQWSSESKDPLHDFIRTVAQQHNFQCTPHLEVYLELDRLMAALPSLGRLLFVEPLVVAAGKEVRGGLCVLGMSPLCTNVHVCTLFYGALPQFETYKAVKAALKPKRHEVVQFPGVPDTGSPQLTVLEDLGKRGLLACNFKAGKFEHATVHSCVCVFVRVRAEEDANGVVALVWSLVQWSGR</sequence>
<evidence type="ECO:0000313" key="6">
    <source>
        <dbReference type="Proteomes" id="UP000001058"/>
    </source>
</evidence>
<dbReference type="GO" id="GO:0009341">
    <property type="term" value="C:beta-galactosidase complex"/>
    <property type="evidence" value="ECO:0007669"/>
    <property type="project" value="InterPro"/>
</dbReference>
<keyword evidence="3" id="KW-0812">Transmembrane</keyword>
<dbReference type="InterPro" id="IPR017853">
    <property type="entry name" value="GH"/>
</dbReference>
<dbReference type="GO" id="GO:0005975">
    <property type="term" value="P:carbohydrate metabolic process"/>
    <property type="evidence" value="ECO:0007669"/>
    <property type="project" value="InterPro"/>
</dbReference>
<keyword evidence="3" id="KW-1133">Transmembrane helix</keyword>
<evidence type="ECO:0000259" key="4">
    <source>
        <dbReference type="Pfam" id="PF02449"/>
    </source>
</evidence>
<dbReference type="OrthoDB" id="524207at2759"/>
<proteinExistence type="predicted"/>
<keyword evidence="1" id="KW-0378">Hydrolase</keyword>
<keyword evidence="3" id="KW-0472">Membrane</keyword>
<dbReference type="EMBL" id="GL378351">
    <property type="protein sequence ID" value="EFJ46349.1"/>
    <property type="molecule type" value="Genomic_DNA"/>
</dbReference>
<dbReference type="RefSeq" id="XP_002952502.1">
    <property type="nucleotide sequence ID" value="XM_002952456.1"/>
</dbReference>
<gene>
    <name evidence="5" type="ORF">VOLCADRAFT_105555</name>
</gene>
<dbReference type="AlphaFoldDB" id="D8U1I9"/>
<organism evidence="6">
    <name type="scientific">Volvox carteri f. nagariensis</name>
    <dbReference type="NCBI Taxonomy" id="3068"/>
    <lineage>
        <taxon>Eukaryota</taxon>
        <taxon>Viridiplantae</taxon>
        <taxon>Chlorophyta</taxon>
        <taxon>core chlorophytes</taxon>
        <taxon>Chlorophyceae</taxon>
        <taxon>CS clade</taxon>
        <taxon>Chlamydomonadales</taxon>
        <taxon>Volvocaceae</taxon>
        <taxon>Volvox</taxon>
    </lineage>
</organism>
<evidence type="ECO:0000256" key="2">
    <source>
        <dbReference type="ARBA" id="ARBA00023295"/>
    </source>
</evidence>
<name>D8U1I9_VOLCA</name>
<keyword evidence="2" id="KW-0326">Glycosidase</keyword>
<dbReference type="Proteomes" id="UP000001058">
    <property type="component" value="Unassembled WGS sequence"/>
</dbReference>
<dbReference type="Pfam" id="PF02449">
    <property type="entry name" value="Glyco_hydro_42"/>
    <property type="match status" value="2"/>
</dbReference>
<evidence type="ECO:0000256" key="3">
    <source>
        <dbReference type="SAM" id="Phobius"/>
    </source>
</evidence>
<dbReference type="InterPro" id="IPR003476">
    <property type="entry name" value="Glyco_hydro_42"/>
</dbReference>
<protein>
    <recommendedName>
        <fullName evidence="4">Glycoside hydrolase family 42 N-terminal domain-containing protein</fullName>
    </recommendedName>
</protein>
<keyword evidence="6" id="KW-1185">Reference proteome</keyword>
<feature type="transmembrane region" description="Helical" evidence="3">
    <location>
        <begin position="28"/>
        <end position="50"/>
    </location>
</feature>
<evidence type="ECO:0000313" key="5">
    <source>
        <dbReference type="EMBL" id="EFJ46349.1"/>
    </source>
</evidence>
<dbReference type="Gene3D" id="3.20.20.80">
    <property type="entry name" value="Glycosidases"/>
    <property type="match status" value="2"/>
</dbReference>